<dbReference type="OrthoDB" id="9811595at2"/>
<reference evidence="1 2" key="1">
    <citation type="submission" date="2019-01" db="EMBL/GenBank/DDBJ databases">
        <title>Sphingorhabdus lacus sp.nov., isolated from an oligotrophic freshwater lake.</title>
        <authorList>
            <person name="Park M."/>
        </authorList>
    </citation>
    <scope>NUCLEOTIDE SEQUENCE [LARGE SCALE GENOMIC DNA]</scope>
    <source>
        <strain evidence="1 2">IMCC26285</strain>
    </source>
</reference>
<dbReference type="InterPro" id="IPR007948">
    <property type="entry name" value="DUF736"/>
</dbReference>
<protein>
    <submittedName>
        <fullName evidence="1">DUF736 domain-containing protein</fullName>
    </submittedName>
</protein>
<dbReference type="EMBL" id="SDWJ01000002">
    <property type="protein sequence ID" value="MVZ98124.1"/>
    <property type="molecule type" value="Genomic_DNA"/>
</dbReference>
<gene>
    <name evidence="1" type="ORF">EUU23_10510</name>
</gene>
<dbReference type="Pfam" id="PF05284">
    <property type="entry name" value="DUF736"/>
    <property type="match status" value="1"/>
</dbReference>
<keyword evidence="2" id="KW-1185">Reference proteome</keyword>
<dbReference type="Proteomes" id="UP000471147">
    <property type="component" value="Unassembled WGS sequence"/>
</dbReference>
<comment type="caution">
    <text evidence="1">The sequence shown here is derived from an EMBL/GenBank/DDBJ whole genome shotgun (WGS) entry which is preliminary data.</text>
</comment>
<dbReference type="RefSeq" id="WP_160354076.1">
    <property type="nucleotide sequence ID" value="NZ_SDWJ01000002.1"/>
</dbReference>
<proteinExistence type="predicted"/>
<organism evidence="1 2">
    <name type="scientific">Sphingorhabdus profundilacus</name>
    <dbReference type="NCBI Taxonomy" id="2509718"/>
    <lineage>
        <taxon>Bacteria</taxon>
        <taxon>Pseudomonadati</taxon>
        <taxon>Pseudomonadota</taxon>
        <taxon>Alphaproteobacteria</taxon>
        <taxon>Sphingomonadales</taxon>
        <taxon>Sphingomonadaceae</taxon>
        <taxon>Sphingorhabdus</taxon>
    </lineage>
</organism>
<evidence type="ECO:0000313" key="1">
    <source>
        <dbReference type="EMBL" id="MVZ98124.1"/>
    </source>
</evidence>
<dbReference type="AlphaFoldDB" id="A0A6I4M1K3"/>
<evidence type="ECO:0000313" key="2">
    <source>
        <dbReference type="Proteomes" id="UP000471147"/>
    </source>
</evidence>
<accession>A0A6I4M1K3</accession>
<name>A0A6I4M1K3_9SPHN</name>
<sequence length="109" mass="12071">MHIGKFTATDGGFVGRLHMLMIDIDISLVPAEQSDSEHAPDFRVIAGPDDEAREIGAGWKHIGEKAGDYVTVLLDDPMFIQPLRANLFRSDNNDHALVWSRPSRRDAAS</sequence>